<evidence type="ECO:0000313" key="7">
    <source>
        <dbReference type="Proteomes" id="UP000195521"/>
    </source>
</evidence>
<evidence type="ECO:0000259" key="5">
    <source>
        <dbReference type="Pfam" id="PF09745"/>
    </source>
</evidence>
<feature type="domain" description="Nuclear speckle splicing regulatory protein 1 N-terminal" evidence="5">
    <location>
        <begin position="230"/>
        <end position="308"/>
    </location>
</feature>
<evidence type="ECO:0000256" key="4">
    <source>
        <dbReference type="SAM" id="MobiDB-lite"/>
    </source>
</evidence>
<feature type="compositionally biased region" description="Basic and acidic residues" evidence="4">
    <location>
        <begin position="12"/>
        <end position="21"/>
    </location>
</feature>
<keyword evidence="2 3" id="KW-0175">Coiled coil</keyword>
<dbReference type="EMBL" id="BDQF01000012">
    <property type="protein sequence ID" value="GAW81608.1"/>
    <property type="molecule type" value="Genomic_DNA"/>
</dbReference>
<dbReference type="InterPro" id="IPR018612">
    <property type="entry name" value="NSRP1_N"/>
</dbReference>
<evidence type="ECO:0000256" key="3">
    <source>
        <dbReference type="SAM" id="Coils"/>
    </source>
</evidence>
<keyword evidence="7" id="KW-1185">Reference proteome</keyword>
<sequence length="337" mass="40283">MKINLFVSKNNKIKEEVERSGSTKGTSTGTLKNKKHGEFRIRDNIGRNITNETKAKNQVGNFFFPSDDEDEELYEFENNQNKKITEKKNKEIEREIKEYIYEHENVVETNPRKGLKIYHENKKKKIQYLGYRGDELTKLNDDELSEPGEKKKKKKKSIPDCDGTDERKSKFPSDERSDNSGRRGQKRDFGRDNEMGKDEGKFFDKCKNGKKNREREIELEKEIRIDDIFNKKENNQKNKSKYMDALINSAKRRELEKEILIQKKLQIDTSKEEKVFITKAYKKKMMERELIIKDLKEEHYQLKNEDKQTNYNLNLFLKNINAPSNYDRSNRRQYYEK</sequence>
<gene>
    <name evidence="6" type="ORF">PGO_110570</name>
</gene>
<dbReference type="Pfam" id="PF09745">
    <property type="entry name" value="NSRP1_N"/>
    <property type="match status" value="1"/>
</dbReference>
<feature type="region of interest" description="Disordered" evidence="4">
    <location>
        <begin position="139"/>
        <end position="207"/>
    </location>
</feature>
<feature type="compositionally biased region" description="Basic and acidic residues" evidence="4">
    <location>
        <begin position="164"/>
        <end position="207"/>
    </location>
</feature>
<dbReference type="OMA" id="QYLGYKG"/>
<name>A0A1Y1JIY7_PLAGO</name>
<evidence type="ECO:0000256" key="2">
    <source>
        <dbReference type="ARBA" id="ARBA00023054"/>
    </source>
</evidence>
<comment type="caution">
    <text evidence="6">The sequence shown here is derived from an EMBL/GenBank/DDBJ whole genome shotgun (WGS) entry which is preliminary data.</text>
</comment>
<dbReference type="GeneID" id="39748336"/>
<comment type="similarity">
    <text evidence="1">Belongs to the NSRP1 family.</text>
</comment>
<feature type="region of interest" description="Disordered" evidence="4">
    <location>
        <begin position="1"/>
        <end position="39"/>
    </location>
</feature>
<reference evidence="7" key="1">
    <citation type="submission" date="2017-04" db="EMBL/GenBank/DDBJ databases">
        <title>Plasmodium gonderi genome.</title>
        <authorList>
            <person name="Arisue N."/>
            <person name="Honma H."/>
            <person name="Kawai S."/>
            <person name="Tougan T."/>
            <person name="Tanabe K."/>
            <person name="Horii T."/>
        </authorList>
    </citation>
    <scope>NUCLEOTIDE SEQUENCE [LARGE SCALE GENOMIC DNA]</scope>
    <source>
        <strain evidence="7">ATCC 30045</strain>
    </source>
</reference>
<accession>A0A1Y1JIY7</accession>
<feature type="coiled-coil region" evidence="3">
    <location>
        <begin position="82"/>
        <end position="109"/>
    </location>
</feature>
<feature type="compositionally biased region" description="Low complexity" evidence="4">
    <location>
        <begin position="22"/>
        <end position="31"/>
    </location>
</feature>
<evidence type="ECO:0000313" key="6">
    <source>
        <dbReference type="EMBL" id="GAW81608.1"/>
    </source>
</evidence>
<organism evidence="6 7">
    <name type="scientific">Plasmodium gonderi</name>
    <dbReference type="NCBI Taxonomy" id="77519"/>
    <lineage>
        <taxon>Eukaryota</taxon>
        <taxon>Sar</taxon>
        <taxon>Alveolata</taxon>
        <taxon>Apicomplexa</taxon>
        <taxon>Aconoidasida</taxon>
        <taxon>Haemosporida</taxon>
        <taxon>Plasmodiidae</taxon>
        <taxon>Plasmodium</taxon>
        <taxon>Plasmodium (Plasmodium)</taxon>
    </lineage>
</organism>
<dbReference type="AlphaFoldDB" id="A0A1Y1JIY7"/>
<dbReference type="RefSeq" id="XP_028544197.1">
    <property type="nucleotide sequence ID" value="XM_028688396.1"/>
</dbReference>
<protein>
    <recommendedName>
        <fullName evidence="5">Nuclear speckle splicing regulatory protein 1 N-terminal domain-containing protein</fullName>
    </recommendedName>
</protein>
<evidence type="ECO:0000256" key="1">
    <source>
        <dbReference type="ARBA" id="ARBA00010126"/>
    </source>
</evidence>
<dbReference type="Proteomes" id="UP000195521">
    <property type="component" value="Unassembled WGS sequence"/>
</dbReference>
<proteinExistence type="inferred from homology"/>
<dbReference type="OrthoDB" id="446635at2759"/>
<dbReference type="GO" id="GO:0000381">
    <property type="term" value="P:regulation of alternative mRNA splicing, via spliceosome"/>
    <property type="evidence" value="ECO:0007669"/>
    <property type="project" value="InterPro"/>
</dbReference>